<organism evidence="1 2">
    <name type="scientific">Gigaspora margarita</name>
    <dbReference type="NCBI Taxonomy" id="4874"/>
    <lineage>
        <taxon>Eukaryota</taxon>
        <taxon>Fungi</taxon>
        <taxon>Fungi incertae sedis</taxon>
        <taxon>Mucoromycota</taxon>
        <taxon>Glomeromycotina</taxon>
        <taxon>Glomeromycetes</taxon>
        <taxon>Diversisporales</taxon>
        <taxon>Gigasporaceae</taxon>
        <taxon>Gigaspora</taxon>
    </lineage>
</organism>
<reference evidence="1 2" key="1">
    <citation type="submission" date="2021-06" db="EMBL/GenBank/DDBJ databases">
        <authorList>
            <person name="Kallberg Y."/>
            <person name="Tangrot J."/>
            <person name="Rosling A."/>
        </authorList>
    </citation>
    <scope>NUCLEOTIDE SEQUENCE [LARGE SCALE GENOMIC DNA]</scope>
    <source>
        <strain evidence="1 2">120-4 pot B 10/14</strain>
    </source>
</reference>
<protein>
    <submittedName>
        <fullName evidence="1">7277_t:CDS:1</fullName>
    </submittedName>
</protein>
<dbReference type="EMBL" id="CAJVQB010001080">
    <property type="protein sequence ID" value="CAG8520006.1"/>
    <property type="molecule type" value="Genomic_DNA"/>
</dbReference>
<gene>
    <name evidence="1" type="ORF">GMARGA_LOCUS3105</name>
</gene>
<comment type="caution">
    <text evidence="1">The sequence shown here is derived from an EMBL/GenBank/DDBJ whole genome shotgun (WGS) entry which is preliminary data.</text>
</comment>
<evidence type="ECO:0000313" key="2">
    <source>
        <dbReference type="Proteomes" id="UP000789901"/>
    </source>
</evidence>
<proteinExistence type="predicted"/>
<dbReference type="Proteomes" id="UP000789901">
    <property type="component" value="Unassembled WGS sequence"/>
</dbReference>
<sequence>MLVLIIDHRGSEKSSLANNYLIEDNFKQRLKIQEKIDTNLTNKEILYSIAETIGIMKEGISHLLFVMQNRFGPEKRKKLKQPCLKVILALLLPLLNVF</sequence>
<accession>A0ABM8W443</accession>
<name>A0ABM8W443_GIGMA</name>
<keyword evidence="2" id="KW-1185">Reference proteome</keyword>
<evidence type="ECO:0000313" key="1">
    <source>
        <dbReference type="EMBL" id="CAG8520006.1"/>
    </source>
</evidence>